<dbReference type="PANTHER" id="PTHR33498">
    <property type="entry name" value="TRANSPOSASE FOR INSERTION SEQUENCE ELEMENT IS1557"/>
    <property type="match status" value="1"/>
</dbReference>
<dbReference type="RefSeq" id="WP_087375632.1">
    <property type="nucleotide sequence ID" value="NZ_NFIJ01000019.1"/>
</dbReference>
<evidence type="ECO:0000259" key="1">
    <source>
        <dbReference type="Pfam" id="PF01610"/>
    </source>
</evidence>
<dbReference type="Proteomes" id="UP000195975">
    <property type="component" value="Unassembled WGS sequence"/>
</dbReference>
<dbReference type="EMBL" id="NFIJ01000019">
    <property type="protein sequence ID" value="OUO03727.1"/>
    <property type="molecule type" value="Genomic_DNA"/>
</dbReference>
<feature type="domain" description="Transposase IS204/IS1001/IS1096/IS1165 DDE" evidence="1">
    <location>
        <begin position="40"/>
        <end position="305"/>
    </location>
</feature>
<comment type="caution">
    <text evidence="2">The sequence shown here is derived from an EMBL/GenBank/DDBJ whole genome shotgun (WGS) entry which is preliminary data.</text>
</comment>
<evidence type="ECO:0000313" key="2">
    <source>
        <dbReference type="EMBL" id="OUO03727.1"/>
    </source>
</evidence>
<accession>A0A9Q5X7D5</accession>
<evidence type="ECO:0000313" key="3">
    <source>
        <dbReference type="Proteomes" id="UP000195975"/>
    </source>
</evidence>
<gene>
    <name evidence="2" type="ORF">B5F96_14605</name>
</gene>
<dbReference type="InterPro" id="IPR047951">
    <property type="entry name" value="Transpos_ISL3"/>
</dbReference>
<organism evidence="2 3">
    <name type="scientific">Parabacteroides johnsonii</name>
    <dbReference type="NCBI Taxonomy" id="387661"/>
    <lineage>
        <taxon>Bacteria</taxon>
        <taxon>Pseudomonadati</taxon>
        <taxon>Bacteroidota</taxon>
        <taxon>Bacteroidia</taxon>
        <taxon>Bacteroidales</taxon>
        <taxon>Tannerellaceae</taxon>
        <taxon>Parabacteroides</taxon>
    </lineage>
</organism>
<dbReference type="PANTHER" id="PTHR33498:SF1">
    <property type="entry name" value="TRANSPOSASE FOR INSERTION SEQUENCE ELEMENT IS1557"/>
    <property type="match status" value="1"/>
</dbReference>
<dbReference type="InterPro" id="IPR002560">
    <property type="entry name" value="Transposase_DDE"/>
</dbReference>
<name>A0A9Q5X7D5_9BACT</name>
<sequence>MEAKLLESQYKNHLSHFRNWEQRAHAEEWMLFEKNIGPYVGMDETALSSGELYTILINKEAKGRKGTIIAMIKGTSVEKVSQAILKLSRRRRFQVREITLDMAPNMARIARLCFPAAKLVIDRFHVQKLAFEAVQEMRIKARWEALDKEMVEITYAKASGQPFVTETFENGDSRKQLLARSRYLLFKKTELWSESQRKRAKILFREYPDIKKAYYLSMRLGLIYHQAQSADIALTRLAHWYDQVDKSGFLSFGTVARTIQTHYLNIVGFFKRRSTNAASESFNAKIKAFRAQLRGVRDIAFFLFRLTNIYA</sequence>
<protein>
    <submittedName>
        <fullName evidence="2">DDE transposase</fullName>
    </submittedName>
</protein>
<dbReference type="AlphaFoldDB" id="A0A9Q5X7D5"/>
<reference evidence="3" key="1">
    <citation type="submission" date="2017-04" db="EMBL/GenBank/DDBJ databases">
        <title>Function of individual gut microbiota members based on whole genome sequencing of pure cultures obtained from chicken caecum.</title>
        <authorList>
            <person name="Medvecky M."/>
            <person name="Cejkova D."/>
            <person name="Polansky O."/>
            <person name="Karasova D."/>
            <person name="Kubasova T."/>
            <person name="Cizek A."/>
            <person name="Rychlik I."/>
        </authorList>
    </citation>
    <scope>NUCLEOTIDE SEQUENCE [LARGE SCALE GENOMIC DNA]</scope>
    <source>
        <strain evidence="3">An42</strain>
    </source>
</reference>
<proteinExistence type="predicted"/>
<dbReference type="Pfam" id="PF01610">
    <property type="entry name" value="DDE_Tnp_ISL3"/>
    <property type="match status" value="1"/>
</dbReference>